<dbReference type="InterPro" id="IPR000792">
    <property type="entry name" value="Tscrpt_reg_LuxR_C"/>
</dbReference>
<evidence type="ECO:0000256" key="2">
    <source>
        <dbReference type="ARBA" id="ARBA00023015"/>
    </source>
</evidence>
<dbReference type="NCBIfam" id="TIGR02985">
    <property type="entry name" value="Sig70_bacteroi1"/>
    <property type="match status" value="1"/>
</dbReference>
<name>A0A1I2PL22_9BACT</name>
<dbReference type="CDD" id="cd06171">
    <property type="entry name" value="Sigma70_r4"/>
    <property type="match status" value="1"/>
</dbReference>
<dbReference type="Pfam" id="PF08281">
    <property type="entry name" value="Sigma70_r4_2"/>
    <property type="match status" value="1"/>
</dbReference>
<feature type="domain" description="HTH luxR-type" evidence="5">
    <location>
        <begin position="122"/>
        <end position="180"/>
    </location>
</feature>
<proteinExistence type="inferred from homology"/>
<dbReference type="InterPro" id="IPR014284">
    <property type="entry name" value="RNA_pol_sigma-70_dom"/>
</dbReference>
<dbReference type="GO" id="GO:0006352">
    <property type="term" value="P:DNA-templated transcription initiation"/>
    <property type="evidence" value="ECO:0007669"/>
    <property type="project" value="InterPro"/>
</dbReference>
<dbReference type="EMBL" id="FOOT01000001">
    <property type="protein sequence ID" value="SFG16113.1"/>
    <property type="molecule type" value="Genomic_DNA"/>
</dbReference>
<dbReference type="PANTHER" id="PTHR43133:SF46">
    <property type="entry name" value="RNA POLYMERASE SIGMA-70 FACTOR ECF SUBFAMILY"/>
    <property type="match status" value="1"/>
</dbReference>
<keyword evidence="7" id="KW-1185">Reference proteome</keyword>
<dbReference type="Pfam" id="PF04542">
    <property type="entry name" value="Sigma70_r2"/>
    <property type="match status" value="1"/>
</dbReference>
<dbReference type="OrthoDB" id="1524077at2"/>
<dbReference type="InterPro" id="IPR007627">
    <property type="entry name" value="RNA_pol_sigma70_r2"/>
</dbReference>
<comment type="similarity">
    <text evidence="1">Belongs to the sigma-70 factor family. ECF subfamily.</text>
</comment>
<dbReference type="InterPro" id="IPR013249">
    <property type="entry name" value="RNA_pol_sigma70_r4_t2"/>
</dbReference>
<dbReference type="AlphaFoldDB" id="A0A1I2PL22"/>
<keyword evidence="4" id="KW-0804">Transcription</keyword>
<dbReference type="GO" id="GO:0003677">
    <property type="term" value="F:DNA binding"/>
    <property type="evidence" value="ECO:0007669"/>
    <property type="project" value="InterPro"/>
</dbReference>
<dbReference type="RefSeq" id="WP_092099407.1">
    <property type="nucleotide sequence ID" value="NZ_FOOT01000001.1"/>
</dbReference>
<evidence type="ECO:0000313" key="6">
    <source>
        <dbReference type="EMBL" id="SFG16113.1"/>
    </source>
</evidence>
<evidence type="ECO:0000256" key="4">
    <source>
        <dbReference type="ARBA" id="ARBA00023163"/>
    </source>
</evidence>
<evidence type="ECO:0000256" key="3">
    <source>
        <dbReference type="ARBA" id="ARBA00023082"/>
    </source>
</evidence>
<accession>A0A1I2PL22</accession>
<dbReference type="STRING" id="1436961.SAMN05421739_1011065"/>
<dbReference type="GO" id="GO:0016987">
    <property type="term" value="F:sigma factor activity"/>
    <property type="evidence" value="ECO:0007669"/>
    <property type="project" value="UniProtKB-KW"/>
</dbReference>
<sequence>MSVNEDQPVPSDNSDLKQLFDRYYTRLVYFSAQIVDSQAAAEDIAQDAFIKYWNQRYDILPHPLAIKNYLYSTVKNASLNVARHQKVKADYAASLSEMAAVTESLDSAIIHAEVLAQLHSALSELPEGCQQISRMCYLDGKKNQEVAEELGISINTVKTQKKRALQLLRLKLNPELCAMLLFLEL</sequence>
<dbReference type="InterPro" id="IPR013324">
    <property type="entry name" value="RNA_pol_sigma_r3/r4-like"/>
</dbReference>
<reference evidence="7" key="1">
    <citation type="submission" date="2016-10" db="EMBL/GenBank/DDBJ databases">
        <authorList>
            <person name="Varghese N."/>
            <person name="Submissions S."/>
        </authorList>
    </citation>
    <scope>NUCLEOTIDE SEQUENCE [LARGE SCALE GENOMIC DNA]</scope>
    <source>
        <strain evidence="7">LP51</strain>
    </source>
</reference>
<evidence type="ECO:0000256" key="1">
    <source>
        <dbReference type="ARBA" id="ARBA00010641"/>
    </source>
</evidence>
<evidence type="ECO:0000259" key="5">
    <source>
        <dbReference type="SMART" id="SM00421"/>
    </source>
</evidence>
<dbReference type="NCBIfam" id="TIGR02937">
    <property type="entry name" value="sigma70-ECF"/>
    <property type="match status" value="1"/>
</dbReference>
<dbReference type="InterPro" id="IPR014327">
    <property type="entry name" value="RNA_pol_sigma70_bacteroid"/>
</dbReference>
<keyword evidence="2" id="KW-0805">Transcription regulation</keyword>
<keyword evidence="3" id="KW-0731">Sigma factor</keyword>
<dbReference type="InterPro" id="IPR036388">
    <property type="entry name" value="WH-like_DNA-bd_sf"/>
</dbReference>
<dbReference type="Gene3D" id="1.10.10.10">
    <property type="entry name" value="Winged helix-like DNA-binding domain superfamily/Winged helix DNA-binding domain"/>
    <property type="match status" value="1"/>
</dbReference>
<dbReference type="InterPro" id="IPR013325">
    <property type="entry name" value="RNA_pol_sigma_r2"/>
</dbReference>
<gene>
    <name evidence="6" type="ORF">SAMN05421739_1011065</name>
</gene>
<dbReference type="SMART" id="SM00421">
    <property type="entry name" value="HTH_LUXR"/>
    <property type="match status" value="1"/>
</dbReference>
<dbReference type="SUPFAM" id="SSF88946">
    <property type="entry name" value="Sigma2 domain of RNA polymerase sigma factors"/>
    <property type="match status" value="1"/>
</dbReference>
<dbReference type="InterPro" id="IPR039425">
    <property type="entry name" value="RNA_pol_sigma-70-like"/>
</dbReference>
<dbReference type="PANTHER" id="PTHR43133">
    <property type="entry name" value="RNA POLYMERASE ECF-TYPE SIGMA FACTO"/>
    <property type="match status" value="1"/>
</dbReference>
<evidence type="ECO:0000313" key="7">
    <source>
        <dbReference type="Proteomes" id="UP000198724"/>
    </source>
</evidence>
<dbReference type="Proteomes" id="UP000198724">
    <property type="component" value="Unassembled WGS sequence"/>
</dbReference>
<protein>
    <submittedName>
        <fullName evidence="6">RNA polymerase sigma-70 factor, ECF subfamily</fullName>
    </submittedName>
</protein>
<organism evidence="6 7">
    <name type="scientific">Pontibacter chinhatensis</name>
    <dbReference type="NCBI Taxonomy" id="1436961"/>
    <lineage>
        <taxon>Bacteria</taxon>
        <taxon>Pseudomonadati</taxon>
        <taxon>Bacteroidota</taxon>
        <taxon>Cytophagia</taxon>
        <taxon>Cytophagales</taxon>
        <taxon>Hymenobacteraceae</taxon>
        <taxon>Pontibacter</taxon>
    </lineage>
</organism>
<dbReference type="SUPFAM" id="SSF88659">
    <property type="entry name" value="Sigma3 and sigma4 domains of RNA polymerase sigma factors"/>
    <property type="match status" value="1"/>
</dbReference>
<dbReference type="Gene3D" id="1.10.1740.10">
    <property type="match status" value="1"/>
</dbReference>